<protein>
    <submittedName>
        <fullName evidence="4">SPOR domain-containing protein</fullName>
    </submittedName>
</protein>
<dbReference type="Gene3D" id="3.30.70.1070">
    <property type="entry name" value="Sporulation related repeat"/>
    <property type="match status" value="1"/>
</dbReference>
<evidence type="ECO:0000313" key="4">
    <source>
        <dbReference type="EMBL" id="MDN0025567.1"/>
    </source>
</evidence>
<name>A0AAW7JL62_9BACT</name>
<feature type="domain" description="SPOR" evidence="2">
    <location>
        <begin position="85"/>
        <end position="162"/>
    </location>
</feature>
<feature type="chain" id="PRO_5043801494" evidence="1">
    <location>
        <begin position="19"/>
        <end position="162"/>
    </location>
</feature>
<dbReference type="SUPFAM" id="SSF110997">
    <property type="entry name" value="Sporulation related repeat"/>
    <property type="match status" value="1"/>
</dbReference>
<dbReference type="PROSITE" id="PS51724">
    <property type="entry name" value="SPOR"/>
    <property type="match status" value="1"/>
</dbReference>
<evidence type="ECO:0000313" key="5">
    <source>
        <dbReference type="Proteomes" id="UP001167831"/>
    </source>
</evidence>
<reference evidence="4" key="2">
    <citation type="submission" date="2023-08" db="EMBL/GenBank/DDBJ databases">
        <title>Identification and characterization of horizontal gene transfer across gut microbiota members of farm animals based on homology search.</title>
        <authorList>
            <person name="Schwarzerova J."/>
            <person name="Nykrynova M."/>
            <person name="Jureckova K."/>
            <person name="Cejkova D."/>
            <person name="Rychlik I."/>
        </authorList>
    </citation>
    <scope>NUCLEOTIDE SEQUENCE</scope>
    <source>
        <strain evidence="4">ET15</strain>
        <strain evidence="3">ET37</strain>
    </source>
</reference>
<dbReference type="AlphaFoldDB" id="A0AAW7JL62"/>
<sequence>MKKSVVLCAGLCAALALTGCKSSESAYKKAYLKAQAQQENQQAEVAQTETPVVAPIVEKPVAQTTVVDNTDNAPVRSENVTLVSGAGLKAYSVVVGSFSLKANAEGLQSTLKQAGYDAQIVYNPSNNFYRVVSATFNLKSDAVSSRDQFRAKYPDAWLLFKK</sequence>
<feature type="signal peptide" evidence="1">
    <location>
        <begin position="1"/>
        <end position="18"/>
    </location>
</feature>
<evidence type="ECO:0000259" key="2">
    <source>
        <dbReference type="PROSITE" id="PS51724"/>
    </source>
</evidence>
<gene>
    <name evidence="3" type="ORF">QVN81_07260</name>
    <name evidence="4" type="ORF">QVN84_08565</name>
</gene>
<dbReference type="Proteomes" id="UP001168478">
    <property type="component" value="Unassembled WGS sequence"/>
</dbReference>
<evidence type="ECO:0000313" key="3">
    <source>
        <dbReference type="EMBL" id="MDN0022814.1"/>
    </source>
</evidence>
<dbReference type="PROSITE" id="PS51257">
    <property type="entry name" value="PROKAR_LIPOPROTEIN"/>
    <property type="match status" value="1"/>
</dbReference>
<dbReference type="Pfam" id="PF05036">
    <property type="entry name" value="SPOR"/>
    <property type="match status" value="1"/>
</dbReference>
<keyword evidence="1" id="KW-0732">Signal</keyword>
<dbReference type="EMBL" id="JAUEIE010000006">
    <property type="protein sequence ID" value="MDN0022814.1"/>
    <property type="molecule type" value="Genomic_DNA"/>
</dbReference>
<dbReference type="InterPro" id="IPR007730">
    <property type="entry name" value="SPOR-like_dom"/>
</dbReference>
<dbReference type="InterPro" id="IPR036680">
    <property type="entry name" value="SPOR-like_sf"/>
</dbReference>
<evidence type="ECO:0000313" key="6">
    <source>
        <dbReference type="Proteomes" id="UP001168478"/>
    </source>
</evidence>
<dbReference type="GO" id="GO:0042834">
    <property type="term" value="F:peptidoglycan binding"/>
    <property type="evidence" value="ECO:0007669"/>
    <property type="project" value="InterPro"/>
</dbReference>
<evidence type="ECO:0000256" key="1">
    <source>
        <dbReference type="SAM" id="SignalP"/>
    </source>
</evidence>
<dbReference type="Proteomes" id="UP001167831">
    <property type="component" value="Unassembled WGS sequence"/>
</dbReference>
<keyword evidence="5" id="KW-1185">Reference proteome</keyword>
<dbReference type="EMBL" id="JAUEIF010000007">
    <property type="protein sequence ID" value="MDN0025567.1"/>
    <property type="molecule type" value="Genomic_DNA"/>
</dbReference>
<dbReference type="RefSeq" id="WP_068855257.1">
    <property type="nucleotide sequence ID" value="NZ_CALUKV010000001.1"/>
</dbReference>
<proteinExistence type="predicted"/>
<reference evidence="4" key="1">
    <citation type="submission" date="2023-06" db="EMBL/GenBank/DDBJ databases">
        <authorList>
            <person name="Zeman M."/>
            <person name="Kubasova T."/>
            <person name="Jahodarova E."/>
            <person name="Nykrynova M."/>
            <person name="Rychlik I."/>
        </authorList>
    </citation>
    <scope>NUCLEOTIDE SEQUENCE</scope>
    <source>
        <strain evidence="4">ET15</strain>
        <strain evidence="3">ET37</strain>
    </source>
</reference>
<comment type="caution">
    <text evidence="4">The sequence shown here is derived from an EMBL/GenBank/DDBJ whole genome shotgun (WGS) entry which is preliminary data.</text>
</comment>
<accession>A0AAW7JL62</accession>
<organism evidence="4 6">
    <name type="scientific">Leyella lascolaii</name>
    <dbReference type="NCBI Taxonomy" id="1776379"/>
    <lineage>
        <taxon>Bacteria</taxon>
        <taxon>Pseudomonadati</taxon>
        <taxon>Bacteroidota</taxon>
        <taxon>Bacteroidia</taxon>
        <taxon>Bacteroidales</taxon>
        <taxon>Prevotellaceae</taxon>
        <taxon>Leyella</taxon>
    </lineage>
</organism>